<keyword evidence="1" id="KW-0812">Transmembrane</keyword>
<sequence length="127" mass="14402">NCFKKIELFPQTNSFLCQNRPFDNRYVECCNTNFCNANVSRPYFSVQGSPTFMMVGTSDTEKIAKFCCAHNFCNSPCNDSSKSTEQHQEINTAPVKSTEPNWPMILVIASLFAFGIIVSALICWHRK</sequence>
<keyword evidence="1" id="KW-1133">Transmembrane helix</keyword>
<evidence type="ECO:0000313" key="2">
    <source>
        <dbReference type="EMBL" id="KAB7496888.1"/>
    </source>
</evidence>
<feature type="transmembrane region" description="Helical" evidence="1">
    <location>
        <begin position="102"/>
        <end position="124"/>
    </location>
</feature>
<name>A0A5N5SSM0_9CRUS</name>
<organism evidence="2 3">
    <name type="scientific">Armadillidium nasatum</name>
    <dbReference type="NCBI Taxonomy" id="96803"/>
    <lineage>
        <taxon>Eukaryota</taxon>
        <taxon>Metazoa</taxon>
        <taxon>Ecdysozoa</taxon>
        <taxon>Arthropoda</taxon>
        <taxon>Crustacea</taxon>
        <taxon>Multicrustacea</taxon>
        <taxon>Malacostraca</taxon>
        <taxon>Eumalacostraca</taxon>
        <taxon>Peracarida</taxon>
        <taxon>Isopoda</taxon>
        <taxon>Oniscidea</taxon>
        <taxon>Crinocheta</taxon>
        <taxon>Armadillidiidae</taxon>
        <taxon>Armadillidium</taxon>
    </lineage>
</organism>
<accession>A0A5N5SSM0</accession>
<protein>
    <recommendedName>
        <fullName evidence="4">Activin types I and II receptor domain-containing protein</fullName>
    </recommendedName>
</protein>
<feature type="non-terminal residue" evidence="2">
    <location>
        <position position="1"/>
    </location>
</feature>
<evidence type="ECO:0008006" key="4">
    <source>
        <dbReference type="Google" id="ProtNLM"/>
    </source>
</evidence>
<dbReference type="AlphaFoldDB" id="A0A5N5SSM0"/>
<gene>
    <name evidence="2" type="ORF">Anas_11904</name>
</gene>
<proteinExistence type="predicted"/>
<reference evidence="2 3" key="1">
    <citation type="journal article" date="2019" name="PLoS Biol.">
        <title>Sex chromosomes control vertical transmission of feminizing Wolbachia symbionts in an isopod.</title>
        <authorList>
            <person name="Becking T."/>
            <person name="Chebbi M.A."/>
            <person name="Giraud I."/>
            <person name="Moumen B."/>
            <person name="Laverre T."/>
            <person name="Caubet Y."/>
            <person name="Peccoud J."/>
            <person name="Gilbert C."/>
            <person name="Cordaux R."/>
        </authorList>
    </citation>
    <scope>NUCLEOTIDE SEQUENCE [LARGE SCALE GENOMIC DNA]</scope>
    <source>
        <strain evidence="2">ANa2</strain>
        <tissue evidence="2">Whole body excluding digestive tract and cuticle</tissue>
    </source>
</reference>
<dbReference type="EMBL" id="SEYY01020943">
    <property type="protein sequence ID" value="KAB7496888.1"/>
    <property type="molecule type" value="Genomic_DNA"/>
</dbReference>
<evidence type="ECO:0000256" key="1">
    <source>
        <dbReference type="SAM" id="Phobius"/>
    </source>
</evidence>
<evidence type="ECO:0000313" key="3">
    <source>
        <dbReference type="Proteomes" id="UP000326759"/>
    </source>
</evidence>
<keyword evidence="3" id="KW-1185">Reference proteome</keyword>
<dbReference type="Proteomes" id="UP000326759">
    <property type="component" value="Unassembled WGS sequence"/>
</dbReference>
<keyword evidence="1" id="KW-0472">Membrane</keyword>
<comment type="caution">
    <text evidence="2">The sequence shown here is derived from an EMBL/GenBank/DDBJ whole genome shotgun (WGS) entry which is preliminary data.</text>
</comment>
<feature type="non-terminal residue" evidence="2">
    <location>
        <position position="127"/>
    </location>
</feature>